<name>A0ABY8JEC0_9BRAD</name>
<dbReference type="SUPFAM" id="SSF46785">
    <property type="entry name" value="Winged helix' DNA-binding domain"/>
    <property type="match status" value="1"/>
</dbReference>
<dbReference type="Gene3D" id="1.10.10.10">
    <property type="entry name" value="Winged helix-like DNA-binding domain superfamily/Winged helix DNA-binding domain"/>
    <property type="match status" value="1"/>
</dbReference>
<dbReference type="EMBL" id="CP121646">
    <property type="protein sequence ID" value="WFU63034.1"/>
    <property type="molecule type" value="Genomic_DNA"/>
</dbReference>
<accession>A0ABY8JEC0</accession>
<evidence type="ECO:0000313" key="3">
    <source>
        <dbReference type="Proteomes" id="UP001221546"/>
    </source>
</evidence>
<dbReference type="PROSITE" id="PS50987">
    <property type="entry name" value="HTH_ARSR_2"/>
    <property type="match status" value="1"/>
</dbReference>
<dbReference type="SMART" id="SM00418">
    <property type="entry name" value="HTH_ARSR"/>
    <property type="match status" value="1"/>
</dbReference>
<evidence type="ECO:0000313" key="2">
    <source>
        <dbReference type="EMBL" id="WFU63034.1"/>
    </source>
</evidence>
<dbReference type="InterPro" id="IPR036390">
    <property type="entry name" value="WH_DNA-bd_sf"/>
</dbReference>
<dbReference type="Pfam" id="PF12840">
    <property type="entry name" value="HTH_20"/>
    <property type="match status" value="1"/>
</dbReference>
<dbReference type="InterPro" id="IPR001845">
    <property type="entry name" value="HTH_ArsR_DNA-bd_dom"/>
</dbReference>
<sequence>MQTIAPELAELAGLIADPGRASILSRLMDGRPQTASELALVAGVTPQTASWHLSRMVERALLKVERRGPRRFYRLATPLVAQMLEGMMTVAAIDPQPSRPPPRIDPEMRRARTCYDHLAGELGVAVTDAMRDRGHLNLDHEAGELTACGRAFLGDLGIDLRSPARSRRILCRPCLDWSERRPHLAGRAGAAVADLALQRDWIRRRPQGRSVEITDAGLLAFRNLFGARI</sequence>
<protein>
    <submittedName>
        <fullName evidence="2">Helix-turn-helix transcriptional regulator</fullName>
    </submittedName>
</protein>
<reference evidence="2 3" key="1">
    <citation type="submission" date="2023-04" db="EMBL/GenBank/DDBJ databases">
        <title>Australian commercial rhizobial inoculants.</title>
        <authorList>
            <person name="Kohlmeier M.G."/>
            <person name="O'Hara G.W."/>
            <person name="Colombi E."/>
            <person name="Ramsay J.P."/>
            <person name="Terpolilli J."/>
        </authorList>
    </citation>
    <scope>NUCLEOTIDE SEQUENCE [LARGE SCALE GENOMIC DNA]</scope>
    <source>
        <strain evidence="2 3">CB627</strain>
    </source>
</reference>
<dbReference type="InterPro" id="IPR036388">
    <property type="entry name" value="WH-like_DNA-bd_sf"/>
</dbReference>
<dbReference type="InterPro" id="IPR052543">
    <property type="entry name" value="HTH_Metal-responsive_Reg"/>
</dbReference>
<dbReference type="RefSeq" id="WP_244558800.1">
    <property type="nucleotide sequence ID" value="NZ_CP121646.1"/>
</dbReference>
<dbReference type="PANTHER" id="PTHR39168:SF1">
    <property type="entry name" value="TRANSCRIPTIONAL REGULATORY PROTEIN"/>
    <property type="match status" value="1"/>
</dbReference>
<dbReference type="CDD" id="cd00090">
    <property type="entry name" value="HTH_ARSR"/>
    <property type="match status" value="1"/>
</dbReference>
<keyword evidence="3" id="KW-1185">Reference proteome</keyword>
<dbReference type="PANTHER" id="PTHR39168">
    <property type="entry name" value="TRANSCRIPTIONAL REGULATOR-RELATED"/>
    <property type="match status" value="1"/>
</dbReference>
<dbReference type="InterPro" id="IPR011991">
    <property type="entry name" value="ArsR-like_HTH"/>
</dbReference>
<gene>
    <name evidence="2" type="ORF">QA636_37410</name>
</gene>
<feature type="domain" description="HTH arsR-type" evidence="1">
    <location>
        <begin position="1"/>
        <end position="95"/>
    </location>
</feature>
<organism evidence="2 3">
    <name type="scientific">Bradyrhizobium brasilense</name>
    <dbReference type="NCBI Taxonomy" id="1419277"/>
    <lineage>
        <taxon>Bacteria</taxon>
        <taxon>Pseudomonadati</taxon>
        <taxon>Pseudomonadota</taxon>
        <taxon>Alphaproteobacteria</taxon>
        <taxon>Hyphomicrobiales</taxon>
        <taxon>Nitrobacteraceae</taxon>
        <taxon>Bradyrhizobium</taxon>
    </lineage>
</organism>
<proteinExistence type="predicted"/>
<evidence type="ECO:0000259" key="1">
    <source>
        <dbReference type="PROSITE" id="PS50987"/>
    </source>
</evidence>
<dbReference type="Proteomes" id="UP001221546">
    <property type="component" value="Chromosome"/>
</dbReference>